<reference evidence="2" key="1">
    <citation type="journal article" date="2023" name="Nat. Plants">
        <title>Single-cell RNA sequencing provides a high-resolution roadmap for understanding the multicellular compartmentation of specialized metabolism.</title>
        <authorList>
            <person name="Sun S."/>
            <person name="Shen X."/>
            <person name="Li Y."/>
            <person name="Li Y."/>
            <person name="Wang S."/>
            <person name="Li R."/>
            <person name="Zhang H."/>
            <person name="Shen G."/>
            <person name="Guo B."/>
            <person name="Wei J."/>
            <person name="Xu J."/>
            <person name="St-Pierre B."/>
            <person name="Chen S."/>
            <person name="Sun C."/>
        </authorList>
    </citation>
    <scope>NUCLEOTIDE SEQUENCE [LARGE SCALE GENOMIC DNA]</scope>
</reference>
<sequence length="135" mass="14358">MVLDPTIEMSPPLPTIRLSCSKPSNQPNTEAQQQIEVNLVQTQVAKPSAEGPNYKSGPLSPENTPASGPLSPCSPIISPGQPRESSRAPNVGDSSTKSGADDYGPYDTSLNLFLPPEEPQIENESNYPSIVRLGD</sequence>
<gene>
    <name evidence="1" type="ORF">M9H77_27337</name>
</gene>
<organism evidence="1 2">
    <name type="scientific">Catharanthus roseus</name>
    <name type="common">Madagascar periwinkle</name>
    <name type="synonym">Vinca rosea</name>
    <dbReference type="NCBI Taxonomy" id="4058"/>
    <lineage>
        <taxon>Eukaryota</taxon>
        <taxon>Viridiplantae</taxon>
        <taxon>Streptophyta</taxon>
        <taxon>Embryophyta</taxon>
        <taxon>Tracheophyta</taxon>
        <taxon>Spermatophyta</taxon>
        <taxon>Magnoliopsida</taxon>
        <taxon>eudicotyledons</taxon>
        <taxon>Gunneridae</taxon>
        <taxon>Pentapetalae</taxon>
        <taxon>asterids</taxon>
        <taxon>lamiids</taxon>
        <taxon>Gentianales</taxon>
        <taxon>Apocynaceae</taxon>
        <taxon>Rauvolfioideae</taxon>
        <taxon>Vinceae</taxon>
        <taxon>Catharanthinae</taxon>
        <taxon>Catharanthus</taxon>
    </lineage>
</organism>
<dbReference type="Proteomes" id="UP001060085">
    <property type="component" value="Linkage Group LG06"/>
</dbReference>
<name>A0ACC0AEC8_CATRO</name>
<dbReference type="EMBL" id="CM044706">
    <property type="protein sequence ID" value="KAI5658544.1"/>
    <property type="molecule type" value="Genomic_DNA"/>
</dbReference>
<proteinExistence type="predicted"/>
<evidence type="ECO:0000313" key="1">
    <source>
        <dbReference type="EMBL" id="KAI5658544.1"/>
    </source>
</evidence>
<protein>
    <submittedName>
        <fullName evidence="1">Uncharacterized protein</fullName>
    </submittedName>
</protein>
<keyword evidence="2" id="KW-1185">Reference proteome</keyword>
<accession>A0ACC0AEC8</accession>
<evidence type="ECO:0000313" key="2">
    <source>
        <dbReference type="Proteomes" id="UP001060085"/>
    </source>
</evidence>
<comment type="caution">
    <text evidence="1">The sequence shown here is derived from an EMBL/GenBank/DDBJ whole genome shotgun (WGS) entry which is preliminary data.</text>
</comment>